<keyword evidence="5" id="KW-1185">Reference proteome</keyword>
<dbReference type="AlphaFoldDB" id="E1QHC9"/>
<dbReference type="RefSeq" id="WP_013258425.1">
    <property type="nucleotide sequence ID" value="NC_014365.1"/>
</dbReference>
<dbReference type="GO" id="GO:0030527">
    <property type="term" value="F:structural constituent of chromatin"/>
    <property type="evidence" value="ECO:0007669"/>
    <property type="project" value="InterPro"/>
</dbReference>
<dbReference type="GO" id="GO:0003677">
    <property type="term" value="F:DNA binding"/>
    <property type="evidence" value="ECO:0007669"/>
    <property type="project" value="UniProtKB-KW"/>
</dbReference>
<protein>
    <submittedName>
        <fullName evidence="4">Histone family protein DNA-binding protein</fullName>
    </submittedName>
</protein>
<dbReference type="PANTHER" id="PTHR33175:SF2">
    <property type="entry name" value="INTEGRATION HOST FACTOR SUBUNIT ALPHA"/>
    <property type="match status" value="1"/>
</dbReference>
<evidence type="ECO:0000256" key="3">
    <source>
        <dbReference type="RuleBase" id="RU003939"/>
    </source>
</evidence>
<proteinExistence type="inferred from homology"/>
<dbReference type="GO" id="GO:0005829">
    <property type="term" value="C:cytosol"/>
    <property type="evidence" value="ECO:0007669"/>
    <property type="project" value="TreeGrafter"/>
</dbReference>
<organism evidence="4 5">
    <name type="scientific">Desulfarculus baarsii (strain ATCC 33931 / DSM 2075 / LMG 7858 / VKM B-1802 / 2st14)</name>
    <dbReference type="NCBI Taxonomy" id="644282"/>
    <lineage>
        <taxon>Bacteria</taxon>
        <taxon>Pseudomonadati</taxon>
        <taxon>Thermodesulfobacteriota</taxon>
        <taxon>Desulfarculia</taxon>
        <taxon>Desulfarculales</taxon>
        <taxon>Desulfarculaceae</taxon>
        <taxon>Desulfarculus</taxon>
    </lineage>
</organism>
<evidence type="ECO:0000313" key="5">
    <source>
        <dbReference type="Proteomes" id="UP000009047"/>
    </source>
</evidence>
<dbReference type="InterPro" id="IPR000119">
    <property type="entry name" value="Hist_DNA-bd"/>
</dbReference>
<reference evidence="4 5" key="1">
    <citation type="journal article" date="2010" name="Stand. Genomic Sci.">
        <title>Complete genome sequence of Desulfarculus baarsii type strain (2st14).</title>
        <authorList>
            <person name="Sun H."/>
            <person name="Spring S."/>
            <person name="Lapidus A."/>
            <person name="Davenport K."/>
            <person name="Del Rio T.G."/>
            <person name="Tice H."/>
            <person name="Nolan M."/>
            <person name="Copeland A."/>
            <person name="Cheng J.F."/>
            <person name="Lucas S."/>
            <person name="Tapia R."/>
            <person name="Goodwin L."/>
            <person name="Pitluck S."/>
            <person name="Ivanova N."/>
            <person name="Pagani I."/>
            <person name="Mavromatis K."/>
            <person name="Ovchinnikova G."/>
            <person name="Pati A."/>
            <person name="Chen A."/>
            <person name="Palaniappan K."/>
            <person name="Hauser L."/>
            <person name="Chang Y.J."/>
            <person name="Jeffries C.D."/>
            <person name="Detter J.C."/>
            <person name="Han C."/>
            <person name="Rohde M."/>
            <person name="Brambilla E."/>
            <person name="Goker M."/>
            <person name="Woyke T."/>
            <person name="Bristow J."/>
            <person name="Eisen J.A."/>
            <person name="Markowitz V."/>
            <person name="Hugenholtz P."/>
            <person name="Kyrpides N.C."/>
            <person name="Klenk H.P."/>
            <person name="Land M."/>
        </authorList>
    </citation>
    <scope>NUCLEOTIDE SEQUENCE [LARGE SCALE GENOMIC DNA]</scope>
    <source>
        <strain evidence="5">ATCC 33931 / DSM 2075 / LMG 7858 / VKM B-1802 / 2st14</strain>
    </source>
</reference>
<dbReference type="PRINTS" id="PR01727">
    <property type="entry name" value="DNABINDINGHU"/>
</dbReference>
<gene>
    <name evidence="4" type="ordered locus">Deba_1604</name>
</gene>
<dbReference type="HOGENOM" id="CLU_105066_3_1_7"/>
<accession>E1QHC9</accession>
<dbReference type="Proteomes" id="UP000009047">
    <property type="component" value="Chromosome"/>
</dbReference>
<keyword evidence="2 4" id="KW-0238">DNA-binding</keyword>
<dbReference type="Pfam" id="PF00216">
    <property type="entry name" value="Bac_DNA_binding"/>
    <property type="match status" value="1"/>
</dbReference>
<dbReference type="PANTHER" id="PTHR33175">
    <property type="entry name" value="DNA-BINDING PROTEIN HU"/>
    <property type="match status" value="1"/>
</dbReference>
<dbReference type="EMBL" id="CP002085">
    <property type="protein sequence ID" value="ADK84972.1"/>
    <property type="molecule type" value="Genomic_DNA"/>
</dbReference>
<dbReference type="STRING" id="644282.Deba_1604"/>
<dbReference type="KEGG" id="dbr:Deba_1604"/>
<dbReference type="Gene3D" id="4.10.520.10">
    <property type="entry name" value="IHF-like DNA-binding proteins"/>
    <property type="match status" value="1"/>
</dbReference>
<dbReference type="SUPFAM" id="SSF47729">
    <property type="entry name" value="IHF-like DNA-binding proteins"/>
    <property type="match status" value="1"/>
</dbReference>
<dbReference type="eggNOG" id="COG0776">
    <property type="taxonomic scope" value="Bacteria"/>
</dbReference>
<dbReference type="CDD" id="cd13831">
    <property type="entry name" value="HU"/>
    <property type="match status" value="1"/>
</dbReference>
<evidence type="ECO:0000256" key="2">
    <source>
        <dbReference type="ARBA" id="ARBA00023125"/>
    </source>
</evidence>
<comment type="similarity">
    <text evidence="1 3">Belongs to the bacterial histone-like protein family.</text>
</comment>
<evidence type="ECO:0000313" key="4">
    <source>
        <dbReference type="EMBL" id="ADK84972.1"/>
    </source>
</evidence>
<dbReference type="InterPro" id="IPR010992">
    <property type="entry name" value="IHF-like_DNA-bd_dom_sf"/>
</dbReference>
<dbReference type="OrthoDB" id="9797747at2"/>
<sequence length="93" mass="9897">MNKKDLIAAVAGKLGYGPCAPVTGRVVEAAFEAMAEALGRGEQVRINGFGVWRVRGRKAREGRNPRTGESIQIPAASGVIFRPADALKGRVNH</sequence>
<evidence type="ECO:0000256" key="1">
    <source>
        <dbReference type="ARBA" id="ARBA00010529"/>
    </source>
</evidence>
<dbReference type="SMART" id="SM00411">
    <property type="entry name" value="BHL"/>
    <property type="match status" value="1"/>
</dbReference>
<name>E1QHC9_DESB2</name>